<dbReference type="InterPro" id="IPR011053">
    <property type="entry name" value="Single_hybrid_motif"/>
</dbReference>
<feature type="domain" description="Lipoyl-binding" evidence="1">
    <location>
        <begin position="9"/>
        <end position="66"/>
    </location>
</feature>
<reference evidence="2" key="1">
    <citation type="submission" date="2022-02" db="EMBL/GenBank/DDBJ databases">
        <title>Corynebacterium sp. from urogenital microbiome.</title>
        <authorList>
            <person name="Cappelli E.A."/>
            <person name="Ribeiro T.G."/>
            <person name="Peixe L."/>
        </authorList>
    </citation>
    <scope>NUCLEOTIDE SEQUENCE</scope>
    <source>
        <strain evidence="2">C9Ua_112</strain>
    </source>
</reference>
<protein>
    <submittedName>
        <fullName evidence="2">Acetyl-CoA carboxylase biotin carboxyl carrier protein subunit</fullName>
    </submittedName>
</protein>
<sequence>MEICAPFAGVVHFLVADGEPVDTGDALCTVESLKLEAPVLAPGPGVVRRTNSQDYVDVHGGDVMLRVEPHPAAQPTQHQPAQYNS</sequence>
<evidence type="ECO:0000259" key="1">
    <source>
        <dbReference type="Pfam" id="PF00364"/>
    </source>
</evidence>
<dbReference type="Gene3D" id="2.40.50.100">
    <property type="match status" value="1"/>
</dbReference>
<dbReference type="EMBL" id="JAKMUV010000002">
    <property type="protein sequence ID" value="MCZ9304273.1"/>
    <property type="molecule type" value="Genomic_DNA"/>
</dbReference>
<gene>
    <name evidence="2" type="ORF">L8U58_01780</name>
</gene>
<dbReference type="SUPFAM" id="SSF51230">
    <property type="entry name" value="Single hybrid motif"/>
    <property type="match status" value="1"/>
</dbReference>
<accession>A0A9X3M7R5</accession>
<organism evidence="2 3">
    <name type="scientific">Corynebacterium macclintockiae</name>
    <dbReference type="NCBI Taxonomy" id="2913501"/>
    <lineage>
        <taxon>Bacteria</taxon>
        <taxon>Bacillati</taxon>
        <taxon>Actinomycetota</taxon>
        <taxon>Actinomycetes</taxon>
        <taxon>Mycobacteriales</taxon>
        <taxon>Corynebacteriaceae</taxon>
        <taxon>Corynebacterium</taxon>
    </lineage>
</organism>
<proteinExistence type="predicted"/>
<dbReference type="GeneID" id="301812256"/>
<dbReference type="RefSeq" id="WP_034982127.1">
    <property type="nucleotide sequence ID" value="NZ_JAKMUV010000002.1"/>
</dbReference>
<keyword evidence="3" id="KW-1185">Reference proteome</keyword>
<dbReference type="CDD" id="cd06850">
    <property type="entry name" value="biotinyl_domain"/>
    <property type="match status" value="1"/>
</dbReference>
<dbReference type="InterPro" id="IPR000089">
    <property type="entry name" value="Biotin_lipoyl"/>
</dbReference>
<evidence type="ECO:0000313" key="2">
    <source>
        <dbReference type="EMBL" id="MCZ9304273.1"/>
    </source>
</evidence>
<dbReference type="Pfam" id="PF00364">
    <property type="entry name" value="Biotin_lipoyl"/>
    <property type="match status" value="1"/>
</dbReference>
<name>A0A9X3M7R5_9CORY</name>
<comment type="caution">
    <text evidence="2">The sequence shown here is derived from an EMBL/GenBank/DDBJ whole genome shotgun (WGS) entry which is preliminary data.</text>
</comment>
<evidence type="ECO:0000313" key="3">
    <source>
        <dbReference type="Proteomes" id="UP001146505"/>
    </source>
</evidence>
<dbReference type="AlphaFoldDB" id="A0A9X3M7R5"/>
<dbReference type="Proteomes" id="UP001146505">
    <property type="component" value="Unassembled WGS sequence"/>
</dbReference>